<accession>A0A538TIH4</accession>
<dbReference type="SUPFAM" id="SSF88659">
    <property type="entry name" value="Sigma3 and sigma4 domains of RNA polymerase sigma factors"/>
    <property type="match status" value="1"/>
</dbReference>
<dbReference type="NCBIfam" id="TIGR02937">
    <property type="entry name" value="sigma70-ECF"/>
    <property type="match status" value="1"/>
</dbReference>
<evidence type="ECO:0000256" key="1">
    <source>
        <dbReference type="ARBA" id="ARBA00010641"/>
    </source>
</evidence>
<evidence type="ECO:0000256" key="5">
    <source>
        <dbReference type="ARBA" id="ARBA00023163"/>
    </source>
</evidence>
<dbReference type="InterPro" id="IPR014284">
    <property type="entry name" value="RNA_pol_sigma-70_dom"/>
</dbReference>
<keyword evidence="2 6" id="KW-0805">Transcription regulation</keyword>
<organism evidence="9 10">
    <name type="scientific">Eiseniibacteriota bacterium</name>
    <dbReference type="NCBI Taxonomy" id="2212470"/>
    <lineage>
        <taxon>Bacteria</taxon>
        <taxon>Candidatus Eiseniibacteriota</taxon>
    </lineage>
</organism>
<dbReference type="Pfam" id="PF04542">
    <property type="entry name" value="Sigma70_r2"/>
    <property type="match status" value="1"/>
</dbReference>
<dbReference type="PANTHER" id="PTHR43133">
    <property type="entry name" value="RNA POLYMERASE ECF-TYPE SIGMA FACTO"/>
    <property type="match status" value="1"/>
</dbReference>
<evidence type="ECO:0000259" key="8">
    <source>
        <dbReference type="Pfam" id="PF08281"/>
    </source>
</evidence>
<proteinExistence type="inferred from homology"/>
<dbReference type="CDD" id="cd06171">
    <property type="entry name" value="Sigma70_r4"/>
    <property type="match status" value="1"/>
</dbReference>
<dbReference type="Gene3D" id="1.10.1740.10">
    <property type="match status" value="1"/>
</dbReference>
<reference evidence="9 10" key="1">
    <citation type="journal article" date="2019" name="Nat. Microbiol.">
        <title>Mediterranean grassland soil C-N compound turnover is dependent on rainfall and depth, and is mediated by genomically divergent microorganisms.</title>
        <authorList>
            <person name="Diamond S."/>
            <person name="Andeer P.F."/>
            <person name="Li Z."/>
            <person name="Crits-Christoph A."/>
            <person name="Burstein D."/>
            <person name="Anantharaman K."/>
            <person name="Lane K.R."/>
            <person name="Thomas B.C."/>
            <person name="Pan C."/>
            <person name="Northen T.R."/>
            <person name="Banfield J.F."/>
        </authorList>
    </citation>
    <scope>NUCLEOTIDE SEQUENCE [LARGE SCALE GENOMIC DNA]</scope>
    <source>
        <strain evidence="9">WS_9</strain>
    </source>
</reference>
<dbReference type="GO" id="GO:0003677">
    <property type="term" value="F:DNA binding"/>
    <property type="evidence" value="ECO:0007669"/>
    <property type="project" value="UniProtKB-KW"/>
</dbReference>
<dbReference type="GO" id="GO:0016987">
    <property type="term" value="F:sigma factor activity"/>
    <property type="evidence" value="ECO:0007669"/>
    <property type="project" value="UniProtKB-KW"/>
</dbReference>
<evidence type="ECO:0000256" key="4">
    <source>
        <dbReference type="ARBA" id="ARBA00023125"/>
    </source>
</evidence>
<dbReference type="PANTHER" id="PTHR43133:SF51">
    <property type="entry name" value="RNA POLYMERASE SIGMA FACTOR"/>
    <property type="match status" value="1"/>
</dbReference>
<keyword evidence="3 6" id="KW-0731">Sigma factor</keyword>
<dbReference type="GO" id="GO:0006352">
    <property type="term" value="P:DNA-templated transcription initiation"/>
    <property type="evidence" value="ECO:0007669"/>
    <property type="project" value="InterPro"/>
</dbReference>
<dbReference type="SUPFAM" id="SSF88946">
    <property type="entry name" value="Sigma2 domain of RNA polymerase sigma factors"/>
    <property type="match status" value="1"/>
</dbReference>
<name>A0A538TIH4_UNCEI</name>
<comment type="caution">
    <text evidence="9">The sequence shown here is derived from an EMBL/GenBank/DDBJ whole genome shotgun (WGS) entry which is preliminary data.</text>
</comment>
<dbReference type="InterPro" id="IPR036388">
    <property type="entry name" value="WH-like_DNA-bd_sf"/>
</dbReference>
<dbReference type="AlphaFoldDB" id="A0A538TIH4"/>
<evidence type="ECO:0000256" key="2">
    <source>
        <dbReference type="ARBA" id="ARBA00023015"/>
    </source>
</evidence>
<dbReference type="EMBL" id="VBOZ01000031">
    <property type="protein sequence ID" value="TMQ63430.1"/>
    <property type="molecule type" value="Genomic_DNA"/>
</dbReference>
<dbReference type="InterPro" id="IPR039425">
    <property type="entry name" value="RNA_pol_sigma-70-like"/>
</dbReference>
<comment type="similarity">
    <text evidence="1 6">Belongs to the sigma-70 factor family. ECF subfamily.</text>
</comment>
<gene>
    <name evidence="9" type="ORF">E6K79_10145</name>
</gene>
<dbReference type="InterPro" id="IPR000838">
    <property type="entry name" value="RNA_pol_sigma70_ECF_CS"/>
</dbReference>
<dbReference type="Pfam" id="PF08281">
    <property type="entry name" value="Sigma70_r4_2"/>
    <property type="match status" value="1"/>
</dbReference>
<dbReference type="InterPro" id="IPR013249">
    <property type="entry name" value="RNA_pol_sigma70_r4_t2"/>
</dbReference>
<evidence type="ECO:0000313" key="9">
    <source>
        <dbReference type="EMBL" id="TMQ63430.1"/>
    </source>
</evidence>
<protein>
    <recommendedName>
        <fullName evidence="6">RNA polymerase sigma factor</fullName>
    </recommendedName>
</protein>
<dbReference type="InterPro" id="IPR007627">
    <property type="entry name" value="RNA_pol_sigma70_r2"/>
</dbReference>
<dbReference type="PROSITE" id="PS01063">
    <property type="entry name" value="SIGMA70_ECF"/>
    <property type="match status" value="1"/>
</dbReference>
<keyword evidence="4 6" id="KW-0238">DNA-binding</keyword>
<evidence type="ECO:0000313" key="10">
    <source>
        <dbReference type="Proteomes" id="UP000317691"/>
    </source>
</evidence>
<dbReference type="Proteomes" id="UP000317691">
    <property type="component" value="Unassembled WGS sequence"/>
</dbReference>
<dbReference type="InterPro" id="IPR013325">
    <property type="entry name" value="RNA_pol_sigma_r2"/>
</dbReference>
<dbReference type="InterPro" id="IPR013324">
    <property type="entry name" value="RNA_pol_sigma_r3/r4-like"/>
</dbReference>
<dbReference type="Gene3D" id="1.10.10.10">
    <property type="entry name" value="Winged helix-like DNA-binding domain superfamily/Winged helix DNA-binding domain"/>
    <property type="match status" value="1"/>
</dbReference>
<sequence length="223" mass="25351">MPVASIRFSNPPPTRLHRRIEERVATAETDEQLVRKSQQGDERAFGELVNRYESKVYSLALKMLRNPDDAEDVLQDTFLRAYRGIKAFQGNSTFSTWIYRITANSALMRLRKKQLPTVSIDDAEEREAPINIADWAPSPVEQLLSKETQQAMNEAIEALPPEFRQVFVLRDVEELSNSEVADILDLSVAAVKSRLHRARLKVRNRLASHFSEPNSRSAMGAKS</sequence>
<evidence type="ECO:0000256" key="6">
    <source>
        <dbReference type="RuleBase" id="RU000716"/>
    </source>
</evidence>
<evidence type="ECO:0000259" key="7">
    <source>
        <dbReference type="Pfam" id="PF04542"/>
    </source>
</evidence>
<feature type="domain" description="RNA polymerase sigma factor 70 region 4 type 2" evidence="8">
    <location>
        <begin position="150"/>
        <end position="201"/>
    </location>
</feature>
<feature type="domain" description="RNA polymerase sigma-70 region 2" evidence="7">
    <location>
        <begin position="48"/>
        <end position="114"/>
    </location>
</feature>
<keyword evidence="5 6" id="KW-0804">Transcription</keyword>
<evidence type="ECO:0000256" key="3">
    <source>
        <dbReference type="ARBA" id="ARBA00023082"/>
    </source>
</evidence>